<dbReference type="InterPro" id="IPR018062">
    <property type="entry name" value="HTH_AraC-typ_CS"/>
</dbReference>
<dbReference type="PROSITE" id="PS00041">
    <property type="entry name" value="HTH_ARAC_FAMILY_1"/>
    <property type="match status" value="1"/>
</dbReference>
<dbReference type="PANTHER" id="PTHR47894:SF4">
    <property type="entry name" value="HTH-TYPE TRANSCRIPTIONAL REGULATOR GADX"/>
    <property type="match status" value="1"/>
</dbReference>
<dbReference type="SUPFAM" id="SSF46689">
    <property type="entry name" value="Homeodomain-like"/>
    <property type="match status" value="1"/>
</dbReference>
<keyword evidence="6" id="KW-1185">Reference proteome</keyword>
<dbReference type="InterPro" id="IPR018060">
    <property type="entry name" value="HTH_AraC"/>
</dbReference>
<dbReference type="SMART" id="SM00342">
    <property type="entry name" value="HTH_ARAC"/>
    <property type="match status" value="1"/>
</dbReference>
<keyword evidence="1" id="KW-0805">Transcription regulation</keyword>
<reference evidence="5 6" key="1">
    <citation type="submission" date="2020-10" db="EMBL/GenBank/DDBJ databases">
        <authorList>
            <person name="Peeters C."/>
        </authorList>
    </citation>
    <scope>NUCLEOTIDE SEQUENCE [LARGE SCALE GENOMIC DNA]</scope>
    <source>
        <strain evidence="5 6">LMG 27952</strain>
    </source>
</reference>
<evidence type="ECO:0000256" key="1">
    <source>
        <dbReference type="ARBA" id="ARBA00023015"/>
    </source>
</evidence>
<keyword evidence="3" id="KW-0804">Transcription</keyword>
<accession>A0ABM8NE65</accession>
<evidence type="ECO:0000259" key="4">
    <source>
        <dbReference type="PROSITE" id="PS01124"/>
    </source>
</evidence>
<dbReference type="Gene3D" id="1.10.10.60">
    <property type="entry name" value="Homeodomain-like"/>
    <property type="match status" value="1"/>
</dbReference>
<organism evidence="5 6">
    <name type="scientific">Paraburkholderia hiiakae</name>
    <dbReference type="NCBI Taxonomy" id="1081782"/>
    <lineage>
        <taxon>Bacteria</taxon>
        <taxon>Pseudomonadati</taxon>
        <taxon>Pseudomonadota</taxon>
        <taxon>Betaproteobacteria</taxon>
        <taxon>Burkholderiales</taxon>
        <taxon>Burkholderiaceae</taxon>
        <taxon>Paraburkholderia</taxon>
    </lineage>
</organism>
<dbReference type="PANTHER" id="PTHR47894">
    <property type="entry name" value="HTH-TYPE TRANSCRIPTIONAL REGULATOR GADX"/>
    <property type="match status" value="1"/>
</dbReference>
<keyword evidence="2" id="KW-0238">DNA-binding</keyword>
<dbReference type="Pfam" id="PF12625">
    <property type="entry name" value="Arabinose_bd"/>
    <property type="match status" value="1"/>
</dbReference>
<evidence type="ECO:0000256" key="2">
    <source>
        <dbReference type="ARBA" id="ARBA00023125"/>
    </source>
</evidence>
<dbReference type="PROSITE" id="PS01124">
    <property type="entry name" value="HTH_ARAC_FAMILY_2"/>
    <property type="match status" value="1"/>
</dbReference>
<protein>
    <submittedName>
        <fullName evidence="5">HTH-type transcriptional regulator VirS</fullName>
    </submittedName>
</protein>
<dbReference type="RefSeq" id="WP_201694946.1">
    <property type="nucleotide sequence ID" value="NZ_CAJHCQ010000002.1"/>
</dbReference>
<evidence type="ECO:0000313" key="6">
    <source>
        <dbReference type="Proteomes" id="UP000656319"/>
    </source>
</evidence>
<dbReference type="Proteomes" id="UP000656319">
    <property type="component" value="Unassembled WGS sequence"/>
</dbReference>
<feature type="domain" description="HTH araC/xylS-type" evidence="4">
    <location>
        <begin position="232"/>
        <end position="330"/>
    </location>
</feature>
<sequence>MPLLVRAASLAKFSEIARSTGIDPVRTLRDAGLDPSCLATPDLRIPESGLAQVIEGAARQAGCGSLGVRVGEAWRLSDFGPLSLYLQHQPTLRQVLAQIESYRHLLSDSVVIHVEETGDVALVHVGLVTGRPHPGPEMVELTVGVVFSLMRSILGSNYAPRSVHFSHAAPASLAVHRRFFGRNVEFDSEFDSIVLARQDLDRANPLADMHLARYAKDLLDLQPRYSTESLADNVRRTIHVLLPRGQGAIEPVSLRLGRTPRTLQRQLEQSGQRFSALLNEVRASLAVRYLEQPRHSMSDIGNLLGFSELSAFSRWFSAEFGRPPSVWRNEHVTQMLAGTVQRGQ</sequence>
<dbReference type="Pfam" id="PF12833">
    <property type="entry name" value="HTH_18"/>
    <property type="match status" value="1"/>
</dbReference>
<dbReference type="InterPro" id="IPR032687">
    <property type="entry name" value="AraC-type_N"/>
</dbReference>
<proteinExistence type="predicted"/>
<evidence type="ECO:0000313" key="5">
    <source>
        <dbReference type="EMBL" id="CAD6519723.1"/>
    </source>
</evidence>
<gene>
    <name evidence="5" type="primary">virS_2</name>
    <name evidence="5" type="ORF">LMG27952_01189</name>
</gene>
<dbReference type="InterPro" id="IPR009057">
    <property type="entry name" value="Homeodomain-like_sf"/>
</dbReference>
<dbReference type="EMBL" id="CAJHCQ010000002">
    <property type="protein sequence ID" value="CAD6519723.1"/>
    <property type="molecule type" value="Genomic_DNA"/>
</dbReference>
<evidence type="ECO:0000256" key="3">
    <source>
        <dbReference type="ARBA" id="ARBA00023163"/>
    </source>
</evidence>
<name>A0ABM8NE65_9BURK</name>
<comment type="caution">
    <text evidence="5">The sequence shown here is derived from an EMBL/GenBank/DDBJ whole genome shotgun (WGS) entry which is preliminary data.</text>
</comment>